<keyword evidence="3" id="KW-0238">DNA-binding</keyword>
<keyword evidence="7" id="KW-1185">Reference proteome</keyword>
<dbReference type="EMBL" id="JANFAV010000001">
    <property type="protein sequence ID" value="MCW6533751.1"/>
    <property type="molecule type" value="Genomic_DNA"/>
</dbReference>
<reference evidence="6" key="1">
    <citation type="submission" date="2022-06" db="EMBL/GenBank/DDBJ databases">
        <title>Sphingomonas sp. nov. isolated from rhizosphere soil of tomato.</title>
        <authorList>
            <person name="Dong H."/>
            <person name="Gao R."/>
        </authorList>
    </citation>
    <scope>NUCLEOTIDE SEQUENCE</scope>
    <source>
        <strain evidence="6">MMSM24</strain>
    </source>
</reference>
<gene>
    <name evidence="6" type="ORF">NEE01_03020</name>
</gene>
<dbReference type="PROSITE" id="PS50931">
    <property type="entry name" value="HTH_LYSR"/>
    <property type="match status" value="1"/>
</dbReference>
<dbReference type="InterPro" id="IPR000847">
    <property type="entry name" value="LysR_HTH_N"/>
</dbReference>
<feature type="domain" description="HTH lysR-type" evidence="5">
    <location>
        <begin position="2"/>
        <end position="59"/>
    </location>
</feature>
<dbReference type="Proteomes" id="UP001165565">
    <property type="component" value="Unassembled WGS sequence"/>
</dbReference>
<dbReference type="Pfam" id="PF03466">
    <property type="entry name" value="LysR_substrate"/>
    <property type="match status" value="1"/>
</dbReference>
<keyword evidence="4" id="KW-0804">Transcription</keyword>
<dbReference type="FunFam" id="1.10.10.10:FF:000001">
    <property type="entry name" value="LysR family transcriptional regulator"/>
    <property type="match status" value="1"/>
</dbReference>
<dbReference type="Gene3D" id="1.10.10.10">
    <property type="entry name" value="Winged helix-like DNA-binding domain superfamily/Winged helix DNA-binding domain"/>
    <property type="match status" value="1"/>
</dbReference>
<keyword evidence="2" id="KW-0805">Transcription regulation</keyword>
<dbReference type="AlphaFoldDB" id="A0AA42CSW3"/>
<accession>A0AA42CSW3</accession>
<dbReference type="PANTHER" id="PTHR30537:SF5">
    <property type="entry name" value="HTH-TYPE TRANSCRIPTIONAL ACTIVATOR TTDR-RELATED"/>
    <property type="match status" value="1"/>
</dbReference>
<dbReference type="InterPro" id="IPR005119">
    <property type="entry name" value="LysR_subst-bd"/>
</dbReference>
<evidence type="ECO:0000256" key="2">
    <source>
        <dbReference type="ARBA" id="ARBA00023015"/>
    </source>
</evidence>
<name>A0AA42CSW3_9SPHN</name>
<dbReference type="GO" id="GO:0003700">
    <property type="term" value="F:DNA-binding transcription factor activity"/>
    <property type="evidence" value="ECO:0007669"/>
    <property type="project" value="InterPro"/>
</dbReference>
<dbReference type="PANTHER" id="PTHR30537">
    <property type="entry name" value="HTH-TYPE TRANSCRIPTIONAL REGULATOR"/>
    <property type="match status" value="1"/>
</dbReference>
<proteinExistence type="inferred from homology"/>
<sequence length="308" mass="33611">MLSADDLELFVTVGSSASLAAAARTLGITPPAVSQRLTHIERKLALRLVERSNRGLKLTSDGELLFKRANEILLQFTRMEDELAQRGGKNAGVLRVVAPLGFGRTYVVGLVIDYHAAHPDVRVDLNLSDRPGIGLATACDILIQIGELRDSEQVATVVAPNRRLLCAAPAYLDRYGAPSMPADLRDHRCIALRENDEDVTLWRFENARGERINVRIEPVLSSNDGAATKALALAGAGITVRSEWDVAEDIAARRLVPLLPGWKLPDADITAILGRRGERAARVDDFLGLLRRSLRPVPWRQRGGQVAG</sequence>
<organism evidence="6 7">
    <name type="scientific">Sphingomonas lycopersici</name>
    <dbReference type="NCBI Taxonomy" id="2951807"/>
    <lineage>
        <taxon>Bacteria</taxon>
        <taxon>Pseudomonadati</taxon>
        <taxon>Pseudomonadota</taxon>
        <taxon>Alphaproteobacteria</taxon>
        <taxon>Sphingomonadales</taxon>
        <taxon>Sphingomonadaceae</taxon>
        <taxon>Sphingomonas</taxon>
    </lineage>
</organism>
<dbReference type="SUPFAM" id="SSF53850">
    <property type="entry name" value="Periplasmic binding protein-like II"/>
    <property type="match status" value="1"/>
</dbReference>
<evidence type="ECO:0000259" key="5">
    <source>
        <dbReference type="PROSITE" id="PS50931"/>
    </source>
</evidence>
<dbReference type="Pfam" id="PF00126">
    <property type="entry name" value="HTH_1"/>
    <property type="match status" value="1"/>
</dbReference>
<dbReference type="RefSeq" id="WP_265267785.1">
    <property type="nucleotide sequence ID" value="NZ_JANFAV010000001.1"/>
</dbReference>
<comment type="similarity">
    <text evidence="1">Belongs to the LysR transcriptional regulatory family.</text>
</comment>
<dbReference type="SUPFAM" id="SSF46785">
    <property type="entry name" value="Winged helix' DNA-binding domain"/>
    <property type="match status" value="1"/>
</dbReference>
<dbReference type="Gene3D" id="3.40.190.290">
    <property type="match status" value="1"/>
</dbReference>
<dbReference type="GO" id="GO:0043565">
    <property type="term" value="F:sequence-specific DNA binding"/>
    <property type="evidence" value="ECO:0007669"/>
    <property type="project" value="TreeGrafter"/>
</dbReference>
<evidence type="ECO:0000256" key="3">
    <source>
        <dbReference type="ARBA" id="ARBA00023125"/>
    </source>
</evidence>
<protein>
    <submittedName>
        <fullName evidence="6">LysR substrate-binding domain-containing protein</fullName>
    </submittedName>
</protein>
<evidence type="ECO:0000256" key="1">
    <source>
        <dbReference type="ARBA" id="ARBA00009437"/>
    </source>
</evidence>
<evidence type="ECO:0000256" key="4">
    <source>
        <dbReference type="ARBA" id="ARBA00023163"/>
    </source>
</evidence>
<evidence type="ECO:0000313" key="6">
    <source>
        <dbReference type="EMBL" id="MCW6533751.1"/>
    </source>
</evidence>
<comment type="caution">
    <text evidence="6">The sequence shown here is derived from an EMBL/GenBank/DDBJ whole genome shotgun (WGS) entry which is preliminary data.</text>
</comment>
<dbReference type="GO" id="GO:0006351">
    <property type="term" value="P:DNA-templated transcription"/>
    <property type="evidence" value="ECO:0007669"/>
    <property type="project" value="TreeGrafter"/>
</dbReference>
<evidence type="ECO:0000313" key="7">
    <source>
        <dbReference type="Proteomes" id="UP001165565"/>
    </source>
</evidence>
<dbReference type="InterPro" id="IPR058163">
    <property type="entry name" value="LysR-type_TF_proteobact-type"/>
</dbReference>
<dbReference type="InterPro" id="IPR036390">
    <property type="entry name" value="WH_DNA-bd_sf"/>
</dbReference>
<dbReference type="InterPro" id="IPR036388">
    <property type="entry name" value="WH-like_DNA-bd_sf"/>
</dbReference>